<dbReference type="SUPFAM" id="SSF89623">
    <property type="entry name" value="Ribose/Galactose isomerase RpiB/AlsB"/>
    <property type="match status" value="1"/>
</dbReference>
<dbReference type="GO" id="GO:0019512">
    <property type="term" value="P:lactose catabolic process via tagatose-6-phosphate"/>
    <property type="evidence" value="ECO:0007669"/>
    <property type="project" value="UniProtKB-UniRule"/>
</dbReference>
<dbReference type="PIRSF" id="PIRSF005384">
    <property type="entry name" value="RpiB_LacA_B"/>
    <property type="match status" value="1"/>
</dbReference>
<dbReference type="RefSeq" id="WP_070486284.1">
    <property type="nucleotide sequence ID" value="NZ_CAJHKM010000001.1"/>
</dbReference>
<proteinExistence type="inferred from homology"/>
<dbReference type="InterPro" id="IPR003500">
    <property type="entry name" value="RpiB_LacA_LacB"/>
</dbReference>
<dbReference type="InterPro" id="IPR004783">
    <property type="entry name" value="LacA"/>
</dbReference>
<comment type="caution">
    <text evidence="5">The sequence shown here is derived from an EMBL/GenBank/DDBJ whole genome shotgun (WGS) entry which is preliminary data.</text>
</comment>
<organism evidence="5 6">
    <name type="scientific">Aerococcus sanguinicola</name>
    <dbReference type="NCBI Taxonomy" id="119206"/>
    <lineage>
        <taxon>Bacteria</taxon>
        <taxon>Bacillati</taxon>
        <taxon>Bacillota</taxon>
        <taxon>Bacilli</taxon>
        <taxon>Lactobacillales</taxon>
        <taxon>Aerococcaceae</taxon>
        <taxon>Aerococcus</taxon>
    </lineage>
</organism>
<dbReference type="Pfam" id="PF02502">
    <property type="entry name" value="LacAB_rpiB"/>
    <property type="match status" value="1"/>
</dbReference>
<dbReference type="GO" id="GO:0004751">
    <property type="term" value="F:ribose-5-phosphate isomerase activity"/>
    <property type="evidence" value="ECO:0007669"/>
    <property type="project" value="TreeGrafter"/>
</dbReference>
<reference evidence="5 6" key="1">
    <citation type="submission" date="2017-12" db="EMBL/GenBank/DDBJ databases">
        <title>Phylogenetic diversity of female urinary microbiome.</title>
        <authorList>
            <person name="Thomas-White K."/>
            <person name="Wolfe A.J."/>
        </authorList>
    </citation>
    <scope>NUCLEOTIDE SEQUENCE [LARGE SCALE GENOMIC DNA]</scope>
    <source>
        <strain evidence="5 6">UMB0139</strain>
    </source>
</reference>
<sequence length="142" mass="15526">MKVVIGADQGGFELKETIKAYLETTDHEIIDVTETPAKDFIASTAAIVDEVQADDKTLGIAIDAYGVGSFMAGTKHKGAIVANLSDERTAYMTREHNNARIITLGQEIVGPELARNIVREFLKADYAAGRHQVRVDMLNEMC</sequence>
<dbReference type="NCBIfam" id="NF006380">
    <property type="entry name" value="PRK08621.1"/>
    <property type="match status" value="1"/>
</dbReference>
<comment type="similarity">
    <text evidence="1">Belongs to the LacAB/RpiB family.</text>
</comment>
<dbReference type="GO" id="GO:0019316">
    <property type="term" value="P:D-allose catabolic process"/>
    <property type="evidence" value="ECO:0007669"/>
    <property type="project" value="TreeGrafter"/>
</dbReference>
<name>A0A2I1MQ87_9LACT</name>
<evidence type="ECO:0000256" key="3">
    <source>
        <dbReference type="ARBA" id="ARBA00023235"/>
    </source>
</evidence>
<accession>A0A2I1MQ87</accession>
<dbReference type="EMBL" id="PKGY01000002">
    <property type="protein sequence ID" value="PKZ22308.1"/>
    <property type="molecule type" value="Genomic_DNA"/>
</dbReference>
<dbReference type="GO" id="GO:0009052">
    <property type="term" value="P:pentose-phosphate shunt, non-oxidative branch"/>
    <property type="evidence" value="ECO:0007669"/>
    <property type="project" value="TreeGrafter"/>
</dbReference>
<keyword evidence="2" id="KW-0423">Lactose metabolism</keyword>
<protein>
    <recommendedName>
        <fullName evidence="4">Galactose-6-phosphate isomerase subunit LacA</fullName>
        <ecNumber evidence="4">5.3.1.26</ecNumber>
    </recommendedName>
</protein>
<dbReference type="AlphaFoldDB" id="A0A2I1MQ87"/>
<dbReference type="PANTHER" id="PTHR30345:SF5">
    <property type="entry name" value="GALACTOSE-6-PHOSPHATE ISOMERASE SUBUNIT LACA"/>
    <property type="match status" value="1"/>
</dbReference>
<dbReference type="NCBIfam" id="TIGR00689">
    <property type="entry name" value="rpiB_lacA_lacB"/>
    <property type="match status" value="1"/>
</dbReference>
<dbReference type="EC" id="5.3.1.26" evidence="4"/>
<evidence type="ECO:0000256" key="1">
    <source>
        <dbReference type="ARBA" id="ARBA00008754"/>
    </source>
</evidence>
<dbReference type="Proteomes" id="UP000234239">
    <property type="component" value="Unassembled WGS sequence"/>
</dbReference>
<evidence type="ECO:0000313" key="5">
    <source>
        <dbReference type="EMBL" id="PKZ22308.1"/>
    </source>
</evidence>
<keyword evidence="3 5" id="KW-0413">Isomerase</keyword>
<dbReference type="NCBIfam" id="TIGR01118">
    <property type="entry name" value="lacA"/>
    <property type="match status" value="1"/>
</dbReference>
<evidence type="ECO:0000256" key="4">
    <source>
        <dbReference type="NCBIfam" id="TIGR01118"/>
    </source>
</evidence>
<dbReference type="GO" id="GO:0050044">
    <property type="term" value="F:galactose-6-phosphate isomerase activity"/>
    <property type="evidence" value="ECO:0007669"/>
    <property type="project" value="UniProtKB-UniRule"/>
</dbReference>
<gene>
    <name evidence="5" type="ORF">CYJ28_04125</name>
</gene>
<dbReference type="Gene3D" id="3.40.1400.10">
    <property type="entry name" value="Sugar-phosphate isomerase, RpiB/LacA/LacB"/>
    <property type="match status" value="1"/>
</dbReference>
<evidence type="ECO:0000256" key="2">
    <source>
        <dbReference type="ARBA" id="ARBA00022736"/>
    </source>
</evidence>
<dbReference type="OrthoDB" id="1778624at2"/>
<evidence type="ECO:0000313" key="6">
    <source>
        <dbReference type="Proteomes" id="UP000234239"/>
    </source>
</evidence>
<dbReference type="InterPro" id="IPR036569">
    <property type="entry name" value="RpiB_LacA_LacB_sf"/>
</dbReference>
<dbReference type="PANTHER" id="PTHR30345">
    <property type="entry name" value="RIBOSE-5-PHOSPHATE ISOMERASE B"/>
    <property type="match status" value="1"/>
</dbReference>